<dbReference type="InterPro" id="IPR002035">
    <property type="entry name" value="VWF_A"/>
</dbReference>
<organism evidence="3 4">
    <name type="scientific">Simkania negevensis</name>
    <dbReference type="NCBI Taxonomy" id="83561"/>
    <lineage>
        <taxon>Bacteria</taxon>
        <taxon>Pseudomonadati</taxon>
        <taxon>Chlamydiota</taxon>
        <taxon>Chlamydiia</taxon>
        <taxon>Parachlamydiales</taxon>
        <taxon>Simkaniaceae</taxon>
        <taxon>Simkania</taxon>
    </lineage>
</organism>
<keyword evidence="4" id="KW-1185">Reference proteome</keyword>
<evidence type="ECO:0000313" key="4">
    <source>
        <dbReference type="Proteomes" id="UP000722121"/>
    </source>
</evidence>
<name>A0ABS3AU09_9BACT</name>
<protein>
    <submittedName>
        <fullName evidence="3">VWA domain-containing protein</fullName>
    </submittedName>
</protein>
<dbReference type="PANTHER" id="PTHR45737">
    <property type="entry name" value="VON WILLEBRAND FACTOR A DOMAIN-CONTAINING PROTEIN 5A"/>
    <property type="match status" value="1"/>
</dbReference>
<feature type="domain" description="VWFA" evidence="2">
    <location>
        <begin position="214"/>
        <end position="392"/>
    </location>
</feature>
<reference evidence="3 4" key="1">
    <citation type="submission" date="2021-02" db="EMBL/GenBank/DDBJ databases">
        <title>Activity-based single-cell genomes from oceanic crustal fluid captures similar information to metagenomic and metatranscriptomic surveys with orders of magnitude less sampling.</title>
        <authorList>
            <person name="D'Angelo T.S."/>
            <person name="Orcutt B.N."/>
        </authorList>
    </citation>
    <scope>NUCLEOTIDE SEQUENCE [LARGE SCALE GENOMIC DNA]</scope>
    <source>
        <strain evidence="3">AH-315-G07</strain>
    </source>
</reference>
<dbReference type="Gene3D" id="3.40.50.410">
    <property type="entry name" value="von Willebrand factor, type A domain"/>
    <property type="match status" value="1"/>
</dbReference>
<dbReference type="PROSITE" id="PS50234">
    <property type="entry name" value="VWFA"/>
    <property type="match status" value="1"/>
</dbReference>
<dbReference type="SMART" id="SM00327">
    <property type="entry name" value="VWA"/>
    <property type="match status" value="1"/>
</dbReference>
<proteinExistence type="predicted"/>
<feature type="transmembrane region" description="Helical" evidence="1">
    <location>
        <begin position="12"/>
        <end position="31"/>
    </location>
</feature>
<comment type="caution">
    <text evidence="3">The sequence shown here is derived from an EMBL/GenBank/DDBJ whole genome shotgun (WGS) entry which is preliminary data.</text>
</comment>
<dbReference type="Pfam" id="PF00092">
    <property type="entry name" value="VWA"/>
    <property type="match status" value="1"/>
</dbReference>
<keyword evidence="1" id="KW-1133">Transmembrane helix</keyword>
<keyword evidence="1" id="KW-0812">Transmembrane</keyword>
<gene>
    <name evidence="3" type="ORF">JYU14_00175</name>
</gene>
<dbReference type="EMBL" id="JAFITR010000002">
    <property type="protein sequence ID" value="MBN4066487.1"/>
    <property type="molecule type" value="Genomic_DNA"/>
</dbReference>
<sequence length="520" mass="57462">MQKAPSSPNISLLVIVTLVAIAVHVAALFFLQNTSISSFSMGRASNFALKPLKNEEALLREFHTSDNDPVASLFQQLAQTPSSFAPAPEQALNNKTAPPSLVLHTPPLPTLAPAERYGDIDTKEFAEETFAATNKTTTLPIHTLTPPKQLPFLSGSFLKPSSTTPEESSNIPGLSAEDFLYELKYTASPQGEGYIFRLSIEPKPYVNLTRLHQTIYLIMDRSNSISKEKFHHIKEGVLAALDAIHPDDRFNIIAFDNNLSRLSDKPLFPTDENRKRAQAFVLSQKRGGLFSSTDIYSSLNKILPTATNTQGITTALLISDGDTFISKEKERKMLAKWSKDNNGRISLFCIATGQGNNLPLLELLSSFNKGLLLYSNKDEDLPQTLQSLIHSIKHPLGSNMLATAASHGNSNITLYPPSSRLPNLYQNIPYLIYGSTDSINDVTIFLQGNSSEEPFTIKHTLSFNNEGVADPSIENQYHLYKAHTIYEKYLSDGDSSHLAEIKQLIGPPATPTKNRTNIYR</sequence>
<dbReference type="PANTHER" id="PTHR45737:SF6">
    <property type="entry name" value="VON WILLEBRAND FACTOR A DOMAIN-CONTAINING PROTEIN 5A"/>
    <property type="match status" value="1"/>
</dbReference>
<dbReference type="Proteomes" id="UP000722121">
    <property type="component" value="Unassembled WGS sequence"/>
</dbReference>
<dbReference type="InterPro" id="IPR036465">
    <property type="entry name" value="vWFA_dom_sf"/>
</dbReference>
<evidence type="ECO:0000313" key="3">
    <source>
        <dbReference type="EMBL" id="MBN4066487.1"/>
    </source>
</evidence>
<accession>A0ABS3AU09</accession>
<evidence type="ECO:0000259" key="2">
    <source>
        <dbReference type="PROSITE" id="PS50234"/>
    </source>
</evidence>
<evidence type="ECO:0000256" key="1">
    <source>
        <dbReference type="SAM" id="Phobius"/>
    </source>
</evidence>
<keyword evidence="1" id="KW-0472">Membrane</keyword>
<dbReference type="SUPFAM" id="SSF53300">
    <property type="entry name" value="vWA-like"/>
    <property type="match status" value="1"/>
</dbReference>